<evidence type="ECO:0000256" key="2">
    <source>
        <dbReference type="SAM" id="Phobius"/>
    </source>
</evidence>
<dbReference type="Proteomes" id="UP000799428">
    <property type="component" value="Unassembled WGS sequence"/>
</dbReference>
<dbReference type="OrthoDB" id="201504at2759"/>
<dbReference type="EMBL" id="MU005765">
    <property type="protein sequence ID" value="KAF2712981.1"/>
    <property type="molecule type" value="Genomic_DNA"/>
</dbReference>
<feature type="transmembrane region" description="Helical" evidence="2">
    <location>
        <begin position="62"/>
        <end position="80"/>
    </location>
</feature>
<organism evidence="3 4">
    <name type="scientific">Pleomassaria siparia CBS 279.74</name>
    <dbReference type="NCBI Taxonomy" id="1314801"/>
    <lineage>
        <taxon>Eukaryota</taxon>
        <taxon>Fungi</taxon>
        <taxon>Dikarya</taxon>
        <taxon>Ascomycota</taxon>
        <taxon>Pezizomycotina</taxon>
        <taxon>Dothideomycetes</taxon>
        <taxon>Pleosporomycetidae</taxon>
        <taxon>Pleosporales</taxon>
        <taxon>Pleomassariaceae</taxon>
        <taxon>Pleomassaria</taxon>
    </lineage>
</organism>
<keyword evidence="2" id="KW-1133">Transmembrane helix</keyword>
<keyword evidence="2" id="KW-0812">Transmembrane</keyword>
<accession>A0A6G1KKR4</accession>
<reference evidence="3" key="1">
    <citation type="journal article" date="2020" name="Stud. Mycol.">
        <title>101 Dothideomycetes genomes: a test case for predicting lifestyles and emergence of pathogens.</title>
        <authorList>
            <person name="Haridas S."/>
            <person name="Albert R."/>
            <person name="Binder M."/>
            <person name="Bloem J."/>
            <person name="Labutti K."/>
            <person name="Salamov A."/>
            <person name="Andreopoulos B."/>
            <person name="Baker S."/>
            <person name="Barry K."/>
            <person name="Bills G."/>
            <person name="Bluhm B."/>
            <person name="Cannon C."/>
            <person name="Castanera R."/>
            <person name="Culley D."/>
            <person name="Daum C."/>
            <person name="Ezra D."/>
            <person name="Gonzalez J."/>
            <person name="Henrissat B."/>
            <person name="Kuo A."/>
            <person name="Liang C."/>
            <person name="Lipzen A."/>
            <person name="Lutzoni F."/>
            <person name="Magnuson J."/>
            <person name="Mondo S."/>
            <person name="Nolan M."/>
            <person name="Ohm R."/>
            <person name="Pangilinan J."/>
            <person name="Park H.-J."/>
            <person name="Ramirez L."/>
            <person name="Alfaro M."/>
            <person name="Sun H."/>
            <person name="Tritt A."/>
            <person name="Yoshinaga Y."/>
            <person name="Zwiers L.-H."/>
            <person name="Turgeon B."/>
            <person name="Goodwin S."/>
            <person name="Spatafora J."/>
            <person name="Crous P."/>
            <person name="Grigoriev I."/>
        </authorList>
    </citation>
    <scope>NUCLEOTIDE SEQUENCE</scope>
    <source>
        <strain evidence="3">CBS 279.74</strain>
    </source>
</reference>
<evidence type="ECO:0000313" key="4">
    <source>
        <dbReference type="Proteomes" id="UP000799428"/>
    </source>
</evidence>
<keyword evidence="4" id="KW-1185">Reference proteome</keyword>
<dbReference type="PANTHER" id="PTHR32251">
    <property type="entry name" value="3-OXO-5-ALPHA-STEROID 4-DEHYDROGENASE"/>
    <property type="match status" value="1"/>
</dbReference>
<dbReference type="AlphaFoldDB" id="A0A6G1KKR4"/>
<feature type="transmembrane region" description="Helical" evidence="2">
    <location>
        <begin position="161"/>
        <end position="182"/>
    </location>
</feature>
<dbReference type="Pfam" id="PF06966">
    <property type="entry name" value="DUF1295"/>
    <property type="match status" value="1"/>
</dbReference>
<feature type="compositionally biased region" description="Basic and acidic residues" evidence="1">
    <location>
        <begin position="349"/>
        <end position="365"/>
    </location>
</feature>
<protein>
    <submittedName>
        <fullName evidence="3">DUF1295-domain-containing protein</fullName>
    </submittedName>
</protein>
<sequence>MLFGTSTLDMALPAVKTLPGSADFFKTVLPYLPQLYALPGQVFARIDDFGALQELYLSTNPLMTSLGFALALVPVVLVLSEANRNYSQIDRLWSILPMLYNSHYTFWAHMNGLPTQRLDHIMSVSVLWSVRLTFNYWRKGGYAIGSEDYRWVVVKDYLGSFWMFIFNVVFISLAQSFLLFAITTPTYILLLSARLAGNDLTTYDNLFPKLIFAFVLIEFFADHQQWAFHQAKSLYQKTAKIPNPKYTFTRAQLDRGFNTSGLWSYSRHPNFAAEQGVWVALYQWCCCESWTYMNWTFVGAFSYLILFQASTWFTELISARKYPEYKEYQKRVGKFLPKMTTQGMDGNVIEEKMEPRKPESKEAAKTKGTNKGKAATKRR</sequence>
<feature type="compositionally biased region" description="Basic residues" evidence="1">
    <location>
        <begin position="368"/>
        <end position="379"/>
    </location>
</feature>
<dbReference type="Gene3D" id="1.20.120.1630">
    <property type="match status" value="1"/>
</dbReference>
<dbReference type="PANTHER" id="PTHR32251:SF23">
    <property type="entry name" value="3-OXO-5-ALPHA-STEROID 4-DEHYDROGENASE (DUF1295)"/>
    <property type="match status" value="1"/>
</dbReference>
<dbReference type="InterPro" id="IPR010721">
    <property type="entry name" value="UstE-like"/>
</dbReference>
<name>A0A6G1KKR4_9PLEO</name>
<proteinExistence type="predicted"/>
<dbReference type="GO" id="GO:0016020">
    <property type="term" value="C:membrane"/>
    <property type="evidence" value="ECO:0007669"/>
    <property type="project" value="TreeGrafter"/>
</dbReference>
<keyword evidence="2" id="KW-0472">Membrane</keyword>
<gene>
    <name evidence="3" type="ORF">K504DRAFT_423232</name>
</gene>
<feature type="region of interest" description="Disordered" evidence="1">
    <location>
        <begin position="345"/>
        <end position="379"/>
    </location>
</feature>
<evidence type="ECO:0000256" key="1">
    <source>
        <dbReference type="SAM" id="MobiDB-lite"/>
    </source>
</evidence>
<evidence type="ECO:0000313" key="3">
    <source>
        <dbReference type="EMBL" id="KAF2712981.1"/>
    </source>
</evidence>